<proteinExistence type="predicted"/>
<reference evidence="1" key="2">
    <citation type="submission" date="2025-09" db="UniProtKB">
        <authorList>
            <consortium name="Ensembl"/>
        </authorList>
    </citation>
    <scope>IDENTIFICATION</scope>
</reference>
<protein>
    <recommendedName>
        <fullName evidence="3">Transposase Tc1-like domain-containing protein</fullName>
    </recommendedName>
</protein>
<keyword evidence="2" id="KW-1185">Reference proteome</keyword>
<accession>A0A3Q2Y453</accession>
<evidence type="ECO:0000313" key="2">
    <source>
        <dbReference type="Proteomes" id="UP000264820"/>
    </source>
</evidence>
<reference evidence="1" key="1">
    <citation type="submission" date="2025-08" db="UniProtKB">
        <authorList>
            <consortium name="Ensembl"/>
        </authorList>
    </citation>
    <scope>IDENTIFICATION</scope>
</reference>
<evidence type="ECO:0008006" key="3">
    <source>
        <dbReference type="Google" id="ProtNLM"/>
    </source>
</evidence>
<dbReference type="AlphaFoldDB" id="A0A3Q2Y453"/>
<dbReference type="Ensembl" id="ENSHCOT00000001566.1">
    <property type="protein sequence ID" value="ENSHCOP00000007691.1"/>
    <property type="gene ID" value="ENSHCOG00000009784.1"/>
</dbReference>
<evidence type="ECO:0000313" key="1">
    <source>
        <dbReference type="Ensembl" id="ENSHCOP00000007691.1"/>
    </source>
</evidence>
<dbReference type="Proteomes" id="UP000264820">
    <property type="component" value="Unplaced"/>
</dbReference>
<organism evidence="1 2">
    <name type="scientific">Hippocampus comes</name>
    <name type="common">Tiger tail seahorse</name>
    <dbReference type="NCBI Taxonomy" id="109280"/>
    <lineage>
        <taxon>Eukaryota</taxon>
        <taxon>Metazoa</taxon>
        <taxon>Chordata</taxon>
        <taxon>Craniata</taxon>
        <taxon>Vertebrata</taxon>
        <taxon>Euteleostomi</taxon>
        <taxon>Actinopterygii</taxon>
        <taxon>Neopterygii</taxon>
        <taxon>Teleostei</taxon>
        <taxon>Neoteleostei</taxon>
        <taxon>Acanthomorphata</taxon>
        <taxon>Syngnathiaria</taxon>
        <taxon>Syngnathiformes</taxon>
        <taxon>Syngnathoidei</taxon>
        <taxon>Syngnathidae</taxon>
        <taxon>Hippocampus</taxon>
    </lineage>
</organism>
<name>A0A3Q2Y453_HIPCM</name>
<sequence>MRTACRILRKAILADTGVLVHYSTCKRCLHKHGLHPLFQPQHNNHILKFATDHMDKPVLSQKSSVLWTPNSVQYLCNTQGRGQPLS</sequence>